<feature type="region of interest" description="Disordered" evidence="1">
    <location>
        <begin position="1556"/>
        <end position="1589"/>
    </location>
</feature>
<feature type="region of interest" description="Disordered" evidence="1">
    <location>
        <begin position="1642"/>
        <end position="1661"/>
    </location>
</feature>
<feature type="compositionally biased region" description="Acidic residues" evidence="1">
    <location>
        <begin position="1564"/>
        <end position="1575"/>
    </location>
</feature>
<feature type="compositionally biased region" description="Basic and acidic residues" evidence="1">
    <location>
        <begin position="1642"/>
        <end position="1652"/>
    </location>
</feature>
<protein>
    <submittedName>
        <fullName evidence="2">Uncharacterized protein</fullName>
    </submittedName>
</protein>
<feature type="compositionally biased region" description="Basic and acidic residues" evidence="1">
    <location>
        <begin position="2206"/>
        <end position="2218"/>
    </location>
</feature>
<evidence type="ECO:0000256" key="1">
    <source>
        <dbReference type="SAM" id="MobiDB-lite"/>
    </source>
</evidence>
<reference evidence="2" key="1">
    <citation type="submission" date="2017-09" db="EMBL/GenBank/DDBJ databases">
        <title>Contemporary evolution of a Lepidopteran species, Heliothis virescens, in response to modern agricultural practices.</title>
        <authorList>
            <person name="Fritz M.L."/>
            <person name="Deyonke A.M."/>
            <person name="Papanicolaou A."/>
            <person name="Micinski S."/>
            <person name="Westbrook J."/>
            <person name="Gould F."/>
        </authorList>
    </citation>
    <scope>NUCLEOTIDE SEQUENCE [LARGE SCALE GENOMIC DNA]</scope>
    <source>
        <strain evidence="2">HvINT-</strain>
        <tissue evidence="2">Whole body</tissue>
    </source>
</reference>
<feature type="compositionally biased region" description="Basic and acidic residues" evidence="1">
    <location>
        <begin position="263"/>
        <end position="364"/>
    </location>
</feature>
<feature type="region of interest" description="Disordered" evidence="1">
    <location>
        <begin position="1680"/>
        <end position="1700"/>
    </location>
</feature>
<dbReference type="STRING" id="7102.A0A2A4K1N2"/>
<feature type="region of interest" description="Disordered" evidence="1">
    <location>
        <begin position="2444"/>
        <end position="2472"/>
    </location>
</feature>
<dbReference type="EMBL" id="NWSH01000230">
    <property type="protein sequence ID" value="PCG78175.1"/>
    <property type="molecule type" value="Genomic_DNA"/>
</dbReference>
<feature type="region of interest" description="Disordered" evidence="1">
    <location>
        <begin position="1152"/>
        <end position="1184"/>
    </location>
</feature>
<feature type="compositionally biased region" description="Gly residues" evidence="1">
    <location>
        <begin position="1170"/>
        <end position="1180"/>
    </location>
</feature>
<dbReference type="Gene3D" id="3.90.70.120">
    <property type="match status" value="6"/>
</dbReference>
<feature type="compositionally biased region" description="Low complexity" evidence="1">
    <location>
        <begin position="1"/>
        <end position="12"/>
    </location>
</feature>
<gene>
    <name evidence="2" type="ORF">B5V51_4995</name>
</gene>
<feature type="region of interest" description="Disordered" evidence="1">
    <location>
        <begin position="190"/>
        <end position="219"/>
    </location>
</feature>
<dbReference type="PANTHER" id="PTHR40552:SF6">
    <property type="entry name" value="FI09606P-RELATED"/>
    <property type="match status" value="1"/>
</dbReference>
<feature type="compositionally biased region" description="Basic and acidic residues" evidence="1">
    <location>
        <begin position="13"/>
        <end position="114"/>
    </location>
</feature>
<feature type="compositionally biased region" description="Basic and acidic residues" evidence="1">
    <location>
        <begin position="1680"/>
        <end position="1690"/>
    </location>
</feature>
<name>A0A2A4K1N2_HELVI</name>
<feature type="region of interest" description="Disordered" evidence="1">
    <location>
        <begin position="1453"/>
        <end position="1479"/>
    </location>
</feature>
<organism evidence="2">
    <name type="scientific">Heliothis virescens</name>
    <name type="common">Tobacco budworm moth</name>
    <dbReference type="NCBI Taxonomy" id="7102"/>
    <lineage>
        <taxon>Eukaryota</taxon>
        <taxon>Metazoa</taxon>
        <taxon>Ecdysozoa</taxon>
        <taxon>Arthropoda</taxon>
        <taxon>Hexapoda</taxon>
        <taxon>Insecta</taxon>
        <taxon>Pterygota</taxon>
        <taxon>Neoptera</taxon>
        <taxon>Endopterygota</taxon>
        <taxon>Lepidoptera</taxon>
        <taxon>Glossata</taxon>
        <taxon>Ditrysia</taxon>
        <taxon>Noctuoidea</taxon>
        <taxon>Noctuidae</taxon>
        <taxon>Heliothinae</taxon>
        <taxon>Heliothis</taxon>
    </lineage>
</organism>
<accession>A0A2A4K1N2</accession>
<feature type="region of interest" description="Disordered" evidence="1">
    <location>
        <begin position="2203"/>
        <end position="2228"/>
    </location>
</feature>
<comment type="caution">
    <text evidence="2">The sequence shown here is derived from an EMBL/GenBank/DDBJ whole genome shotgun (WGS) entry which is preliminary data.</text>
</comment>
<feature type="region of interest" description="Disordered" evidence="1">
    <location>
        <begin position="1"/>
        <end position="138"/>
    </location>
</feature>
<evidence type="ECO:0000313" key="2">
    <source>
        <dbReference type="EMBL" id="PCG78175.1"/>
    </source>
</evidence>
<feature type="region of interest" description="Disordered" evidence="1">
    <location>
        <begin position="255"/>
        <end position="388"/>
    </location>
</feature>
<proteinExistence type="predicted"/>
<dbReference type="PANTHER" id="PTHR40552">
    <property type="entry name" value="AT05186P-RELATED"/>
    <property type="match status" value="1"/>
</dbReference>
<sequence>MSLAAAASGDAPASKKKDEKHGRDSKDRDREKDKDKEKEHAKDKEHSKDKEHKDKEHKDKEHKDKEHKDKEHKDKEHKDSKDLKDPKEKDKEGKDKVDPKDKDKQRSKILKEEAPSPPPPEPIEISKTSSEVAKEEAEYKALLRRQRFKRRWPEVTKVTFKTKPWRPPPPPQRPPPVVIELPHLKTRQWVPPYARAREPRGKLLRIPPENMTQPLPSEPSKLKKIWHNFSQVDKNKMILQGHVGCNSKKYSATHCAASGDAPASKKKDEKHGRDSKDRDREKDKDKEKEHAKDKEHSKDKEHKDKEHKDKEHKDKEHKDKEHKDKEHKDSKDLKDPKEKDKEGKDKVDPKDKDKQRSKILKEEAPSPPPPEPIEISKTSSEVAKEEAEYKALLRRQRFKRRWPEVTKVTFKTKPWRPPPPPQRPPPVVIELPHLKTRQWVPPYARAREPRGKLLRIPPENMTQPLPSEPSKLKKIWHNFSQVDKNKMILQGHVGCNSKKYSATHCGAQTGCIAVACRALLDEKVPAQFVRNDVDDLIECGDRYYKQCMIALKCYKGKPALQLNQLLTSFYYNDTKYTVKLLETDQGLLAKHPDNIQPEPDLMGLMEKRVGTPYVLILTVGGDRHFLIWGHPPAPESGSQVKTVCYIFDPHMLNEEGQVDKLGGAGAFLRFAGVTSFVLDFLANYGDLNAAEKGTPKPPITLTSVEVVQKEPLIREPDYGLDLKALKTHCRSEWDSLNINALIDKKRREGQYPVGSLSAVSLATSRATPRRKMRDFYQKMPKEPPPIPPVQPDKPPLNPTNEQIMTLRGENFFLYSPRVDGHTFGRDDMIPLPKSETVLHSPVEIADQNYHSQYKQLDVEKWILRGTRHMASYRYQIFKTYTAIPCCVAALGMLRRYRARAWNEDMFDETLDIGYNLFRESLVERGGPIRRLVLGELKDTFRIRDREYKHKVRGIAVWGKLISNNPKVFDVCRGLEHFFKESDSGILQVPGEYEVAIWNEGGKYYLYHPWPADRYGTRVGLQDGGKGCVLYFSRVSRLCEYFLENVSNMKRKPFSISDVAVWQQSVDMPEPVNKMKPVAPGRWIVRGSFHEADARFPEEHRGRQATPVSIAALAMTQIVDPADWTSDDIDETLVRGDILYQSTMEHLERMGIGFDSPKNYEEGGPEEEEGGGGGGGGGESSSGGTLAAADVLNRFKVSEYDCIETDVMDSTYTGSLNPESGGAPTLTTVLRQFFKEHTHGVFTARGGSTAIWKHDGHFYFFDPHGCDENGLPSDEPRATACLVRIKGNVNELADVLLSNLAPGSDDSFNISPVAITATKLNAEIGAPETKLESKAYEWINKGTAAIMMGPRGENSAIGKAAEKAGINTDDMAGRTIGLPAAAAFAAATESVPPPHMHQDHMFNFLEAGAEYYLNHLKKTGRHEINPEDLTEKFEMGANTFSIELGEAIKLPLRLPDEEPGEGEGGGGGKEGLGEGEEEEKVELKHMKDLLFKMWYDTTKPTTISLLLGDYHQLGLWMAAGGKVVAFDPAPTMTKGLLTSQRIKKGDELRLQRLADEMVGEGVGDAGEEDDEEAGGEGEEKPEPEQEAVPPESCPVLIVAASPGEFIDKLTRQGGLDGKQCLAPYKLYPVKVINELTSMLKEKRGGSAKDTRTDEGEEGAGVPPYKLYPVKVINELTSMLKEKRGGSAKERTDEGEEGAGVQTTEELVPALDDAAMGKYMDRLSRSTASVRARLAQNENYFMDQPNRDNQDAANAVMGIVVDHIEPYQFWKPELLDAVLKYGDRLYTMSIGNAKNPPRLRPKEMVPEFHVTNFSVKLEVDPDVIGGDTKAGESGSVNSLKKAITSFFTNNKYGILCAKGYCVAIWKGADDKSYVMFEPHAVGPAGKTSPPGAAALVLFSNIEELADTFRSNVDSLLRPGDNKFSISSVKVFWEFSKMLSPVTPQGTVPDEGYEWKVLTAFVETARGRTILRGTRPPDLLKFTRDALLQSACAAIVGAAMSHVRRPHLWTRRTVDEVMSVACHLFTASLGSLGYEFRPGEDVLLPLQVLKRFVLGVNYVRYDLEEVYSGKLEQKEPSQMTVRCALERFFEAHTHGILWSVPHAVCVWRVAGAPSYYMFEPHACGPTGLRVDAMDDGAACVLTFTSPKLMAFAYLQNVPVLERPKHDFQLYAMSIVVQPIKKLGGVEPPIVRAPPGVRMVPATSKVGIDGSKRRASEKDRKHPPGSATCMDAQRAAEKADKEQTKLKGQRNTSGWLVLSDGTQFMSAQHSIACRKFSHASRGNQAVACAVMAVAMSRVEDVCRWCATTLDQILESGDQLYQDSYLHFHPPTKILAMEQILRKFYTPGNCVCRVVVYKSRHQGVLDTDLVQQIGEFFREEKAGVFVTGNGDFAVALFRTPRGYYMFDPADRDRYGRAVAPPCIGRARACFSQYPNVQSLAEKLGPNIPPSFKVEHLEPTPRRASKSLQPDTDEEKEVQFTEPTTFSIYGMEVTSLRRLNQHER</sequence>